<name>A0A0F9GSF3_9ZZZZ</name>
<sequence>MYLRGKFGENRLRFISDLWISLEILSVIIISHILHSHEQFKVKNFFEELKKSVKEYSSKITKEKIDCWEKMKEKDKFPDHMKNKINNFLPIFQKCVMVADEYLDINDIKVKFKRETVFKDSAEYQKYINTIRDFKDYQDKLTIKNIIDNFYTYRNKLFHSGKISDKWTLKTDRYDANFIKIVEQLFFRSLGLDMIYFYQMGYL</sequence>
<proteinExistence type="predicted"/>
<gene>
    <name evidence="1" type="ORF">LCGC14_1873220</name>
</gene>
<dbReference type="EMBL" id="LAZR01019146">
    <property type="protein sequence ID" value="KKL93581.1"/>
    <property type="molecule type" value="Genomic_DNA"/>
</dbReference>
<accession>A0A0F9GSF3</accession>
<reference evidence="1" key="1">
    <citation type="journal article" date="2015" name="Nature">
        <title>Complex archaea that bridge the gap between prokaryotes and eukaryotes.</title>
        <authorList>
            <person name="Spang A."/>
            <person name="Saw J.H."/>
            <person name="Jorgensen S.L."/>
            <person name="Zaremba-Niedzwiedzka K."/>
            <person name="Martijn J."/>
            <person name="Lind A.E."/>
            <person name="van Eijk R."/>
            <person name="Schleper C."/>
            <person name="Guy L."/>
            <person name="Ettema T.J."/>
        </authorList>
    </citation>
    <scope>NUCLEOTIDE SEQUENCE</scope>
</reference>
<evidence type="ECO:0000313" key="1">
    <source>
        <dbReference type="EMBL" id="KKL93581.1"/>
    </source>
</evidence>
<dbReference type="AlphaFoldDB" id="A0A0F9GSF3"/>
<evidence type="ECO:0008006" key="2">
    <source>
        <dbReference type="Google" id="ProtNLM"/>
    </source>
</evidence>
<protein>
    <recommendedName>
        <fullName evidence="2">Apea-like HEPN domain-containing protein</fullName>
    </recommendedName>
</protein>
<organism evidence="1">
    <name type="scientific">marine sediment metagenome</name>
    <dbReference type="NCBI Taxonomy" id="412755"/>
    <lineage>
        <taxon>unclassified sequences</taxon>
        <taxon>metagenomes</taxon>
        <taxon>ecological metagenomes</taxon>
    </lineage>
</organism>
<comment type="caution">
    <text evidence="1">The sequence shown here is derived from an EMBL/GenBank/DDBJ whole genome shotgun (WGS) entry which is preliminary data.</text>
</comment>